<dbReference type="Gene3D" id="3.10.180.10">
    <property type="entry name" value="2,3-Dihydroxybiphenyl 1,2-Dioxygenase, domain 1"/>
    <property type="match status" value="1"/>
</dbReference>
<dbReference type="InterPro" id="IPR058997">
    <property type="entry name" value="YycE-like_C"/>
</dbReference>
<dbReference type="EMBL" id="CP015163">
    <property type="protein sequence ID" value="AXB42826.1"/>
    <property type="molecule type" value="Genomic_DNA"/>
</dbReference>
<evidence type="ECO:0000313" key="3">
    <source>
        <dbReference type="Proteomes" id="UP000250434"/>
    </source>
</evidence>
<evidence type="ECO:0000313" key="2">
    <source>
        <dbReference type="EMBL" id="AXB42826.1"/>
    </source>
</evidence>
<dbReference type="OrthoDB" id="8018325at2"/>
<dbReference type="PROSITE" id="PS51819">
    <property type="entry name" value="VOC"/>
    <property type="match status" value="1"/>
</dbReference>
<dbReference type="Proteomes" id="UP000250434">
    <property type="component" value="Chromosome"/>
</dbReference>
<dbReference type="KEGG" id="aab:A4R43_10000"/>
<proteinExistence type="predicted"/>
<protein>
    <recommendedName>
        <fullName evidence="1">VOC domain-containing protein</fullName>
    </recommendedName>
</protein>
<dbReference type="InterPro" id="IPR029068">
    <property type="entry name" value="Glyas_Bleomycin-R_OHBP_Dase"/>
</dbReference>
<name>A0A344L452_9PSEU</name>
<organism evidence="2 3">
    <name type="scientific">Amycolatopsis albispora</name>
    <dbReference type="NCBI Taxonomy" id="1804986"/>
    <lineage>
        <taxon>Bacteria</taxon>
        <taxon>Bacillati</taxon>
        <taxon>Actinomycetota</taxon>
        <taxon>Actinomycetes</taxon>
        <taxon>Pseudonocardiales</taxon>
        <taxon>Pseudonocardiaceae</taxon>
        <taxon>Amycolatopsis</taxon>
    </lineage>
</organism>
<keyword evidence="3" id="KW-1185">Reference proteome</keyword>
<evidence type="ECO:0000259" key="1">
    <source>
        <dbReference type="PROSITE" id="PS51819"/>
    </source>
</evidence>
<dbReference type="Pfam" id="PF22659">
    <property type="entry name" value="YycE-like_C"/>
    <property type="match status" value="1"/>
</dbReference>
<dbReference type="SUPFAM" id="SSF54593">
    <property type="entry name" value="Glyoxalase/Bleomycin resistance protein/Dihydroxybiphenyl dioxygenase"/>
    <property type="match status" value="1"/>
</dbReference>
<sequence>MREQEWPPGLAVAQVRVARPTDRLAEVVEFYSGCLGLPELYRFSGHAGYDGVMLGLPGTDYHLEFTSHAGGSPGTAPSRENLLVLYFDGEARMQETVVRLGEAGHEPVELENPYWAENGALGFADPDGWLVVLVPRPVF</sequence>
<gene>
    <name evidence="2" type="ORF">A4R43_10000</name>
</gene>
<accession>A0A344L452</accession>
<feature type="domain" description="VOC" evidence="1">
    <location>
        <begin position="11"/>
        <end position="136"/>
    </location>
</feature>
<dbReference type="RefSeq" id="WP_113692084.1">
    <property type="nucleotide sequence ID" value="NZ_CP015163.1"/>
</dbReference>
<dbReference type="InterPro" id="IPR058998">
    <property type="entry name" value="YycE-like_N"/>
</dbReference>
<dbReference type="Pfam" id="PF22658">
    <property type="entry name" value="YycE-like_N"/>
    <property type="match status" value="1"/>
</dbReference>
<dbReference type="AlphaFoldDB" id="A0A344L452"/>
<dbReference type="CDD" id="cd06587">
    <property type="entry name" value="VOC"/>
    <property type="match status" value="1"/>
</dbReference>
<dbReference type="InterPro" id="IPR037523">
    <property type="entry name" value="VOC_core"/>
</dbReference>
<reference evidence="2 3" key="1">
    <citation type="submission" date="2016-04" db="EMBL/GenBank/DDBJ databases">
        <title>Complete genome sequence and analysis of deep-sea sediment isolate, Amycolatopsis sp. WP1.</title>
        <authorList>
            <person name="Wang H."/>
            <person name="Chen S."/>
            <person name="Wu Q."/>
        </authorList>
    </citation>
    <scope>NUCLEOTIDE SEQUENCE [LARGE SCALE GENOMIC DNA]</scope>
    <source>
        <strain evidence="2 3">WP1</strain>
    </source>
</reference>